<proteinExistence type="predicted"/>
<accession>A0ABR7DMT8</accession>
<sequence length="275" mass="31171">MNKLLSTISSAILLMAGLCLSSCSDNDGIELTGIDGRPSALLSNGQVTASFVYSGNRFDRIQYPDGHAAHFNYEDGEFSGISYTPPKDVADGHAWVHFDKTGDKTYEVSRGGEPAGDFGYREEIELDTNGLPFKVTFAGIYQQTADGEKQIKEGDRYALLTFDPATRQLLKQEVFDNESNLLVKYTYEYDNASGSISHLEFPMCFLGWWYYQYVNSNDFENIQFLNRRNNITKITSENREGNISTVTYTYKYNENNFPVSVFCDKWEGEEVGIRY</sequence>
<organism evidence="2 3">
    <name type="scientific">Parabacteroides hominis</name>
    <dbReference type="NCBI Taxonomy" id="2763057"/>
    <lineage>
        <taxon>Bacteria</taxon>
        <taxon>Pseudomonadati</taxon>
        <taxon>Bacteroidota</taxon>
        <taxon>Bacteroidia</taxon>
        <taxon>Bacteroidales</taxon>
        <taxon>Tannerellaceae</taxon>
        <taxon>Parabacteroides</taxon>
    </lineage>
</organism>
<evidence type="ECO:0000256" key="1">
    <source>
        <dbReference type="SAM" id="SignalP"/>
    </source>
</evidence>
<keyword evidence="1" id="KW-0732">Signal</keyword>
<gene>
    <name evidence="2" type="ORF">H8S65_08175</name>
</gene>
<feature type="chain" id="PRO_5047012828" description="DUF4595 domain-containing protein" evidence="1">
    <location>
        <begin position="22"/>
        <end position="275"/>
    </location>
</feature>
<dbReference type="RefSeq" id="WP_186929495.1">
    <property type="nucleotide sequence ID" value="NZ_JACOOJ010000010.1"/>
</dbReference>
<comment type="caution">
    <text evidence="2">The sequence shown here is derived from an EMBL/GenBank/DDBJ whole genome shotgun (WGS) entry which is preliminary data.</text>
</comment>
<keyword evidence="3" id="KW-1185">Reference proteome</keyword>
<dbReference type="EMBL" id="JACOOJ010000010">
    <property type="protein sequence ID" value="MBC5632741.1"/>
    <property type="molecule type" value="Genomic_DNA"/>
</dbReference>
<evidence type="ECO:0008006" key="4">
    <source>
        <dbReference type="Google" id="ProtNLM"/>
    </source>
</evidence>
<reference evidence="2 3" key="1">
    <citation type="submission" date="2020-08" db="EMBL/GenBank/DDBJ databases">
        <title>Genome public.</title>
        <authorList>
            <person name="Liu C."/>
            <person name="Sun Q."/>
        </authorList>
    </citation>
    <scope>NUCLEOTIDE SEQUENCE [LARGE SCALE GENOMIC DNA]</scope>
    <source>
        <strain evidence="2 3">NSJ-79</strain>
    </source>
</reference>
<name>A0ABR7DMT8_9BACT</name>
<protein>
    <recommendedName>
        <fullName evidence="4">DUF4595 domain-containing protein</fullName>
    </recommendedName>
</protein>
<evidence type="ECO:0000313" key="3">
    <source>
        <dbReference type="Proteomes" id="UP000651475"/>
    </source>
</evidence>
<evidence type="ECO:0000313" key="2">
    <source>
        <dbReference type="EMBL" id="MBC5632741.1"/>
    </source>
</evidence>
<feature type="signal peptide" evidence="1">
    <location>
        <begin position="1"/>
        <end position="21"/>
    </location>
</feature>
<dbReference type="Proteomes" id="UP000651475">
    <property type="component" value="Unassembled WGS sequence"/>
</dbReference>